<gene>
    <name evidence="1" type="ORF">UFOVP190_317</name>
</gene>
<proteinExistence type="predicted"/>
<evidence type="ECO:0000313" key="1">
    <source>
        <dbReference type="EMBL" id="CAB5214915.1"/>
    </source>
</evidence>
<organism evidence="1">
    <name type="scientific">uncultured Caudovirales phage</name>
    <dbReference type="NCBI Taxonomy" id="2100421"/>
    <lineage>
        <taxon>Viruses</taxon>
        <taxon>Duplodnaviria</taxon>
        <taxon>Heunggongvirae</taxon>
        <taxon>Uroviricota</taxon>
        <taxon>Caudoviricetes</taxon>
        <taxon>Peduoviridae</taxon>
        <taxon>Maltschvirus</taxon>
        <taxon>Maltschvirus maltsch</taxon>
    </lineage>
</organism>
<dbReference type="EMBL" id="LR798243">
    <property type="protein sequence ID" value="CAB5214915.1"/>
    <property type="molecule type" value="Genomic_DNA"/>
</dbReference>
<name>A0A6J7WHX2_9CAUD</name>
<protein>
    <submittedName>
        <fullName evidence="1">Uncharacterized protein</fullName>
    </submittedName>
</protein>
<reference evidence="1" key="1">
    <citation type="submission" date="2020-05" db="EMBL/GenBank/DDBJ databases">
        <authorList>
            <person name="Chiriac C."/>
            <person name="Salcher M."/>
            <person name="Ghai R."/>
            <person name="Kavagutti S V."/>
        </authorList>
    </citation>
    <scope>NUCLEOTIDE SEQUENCE</scope>
</reference>
<accession>A0A6J7WHX2</accession>
<sequence>MECFKMDKLFKVGGVSKTKGQYKVRFANDMTRVKILAKTDSDINLLELPKEMSKPELVTFLKSSDLYANTEYRAAIDAADAKYNGTVSAKATKVKAKPSLEAIKARATKEAVAE</sequence>